<organism evidence="2 3">
    <name type="scientific">Hydra vulgaris</name>
    <name type="common">Hydra</name>
    <name type="synonym">Hydra attenuata</name>
    <dbReference type="NCBI Taxonomy" id="6087"/>
    <lineage>
        <taxon>Eukaryota</taxon>
        <taxon>Metazoa</taxon>
        <taxon>Cnidaria</taxon>
        <taxon>Hydrozoa</taxon>
        <taxon>Hydroidolina</taxon>
        <taxon>Anthoathecata</taxon>
        <taxon>Aplanulata</taxon>
        <taxon>Hydridae</taxon>
        <taxon>Hydra</taxon>
    </lineage>
</organism>
<accession>A0ABM4CTP4</accession>
<evidence type="ECO:0000256" key="1">
    <source>
        <dbReference type="SAM" id="MobiDB-lite"/>
    </source>
</evidence>
<reference evidence="3" key="1">
    <citation type="submission" date="2025-08" db="UniProtKB">
        <authorList>
            <consortium name="RefSeq"/>
        </authorList>
    </citation>
    <scope>IDENTIFICATION</scope>
</reference>
<gene>
    <name evidence="3" type="primary">LOC105843431</name>
</gene>
<dbReference type="RefSeq" id="XP_065665289.1">
    <property type="nucleotide sequence ID" value="XM_065809217.1"/>
</dbReference>
<sequence length="200" mass="22707">MLNRIGKSSKDQMVVSTLTCHLKTITAICIVNPEPQTCSDLVRRSLKRRSKRKKKNVSKLHKTFDQAFDGALQVINTRTRLRNIFSSTFLKWSNTFRSIKRQQVRDSSLKINTAVKEELIKNKVDSRFSSLDLSCSSVETYKDSDSESSEHSDNPESTEQSDNSESSEQSDNPESSEQSDNSETDGVTFALTQKFIGWRV</sequence>
<dbReference type="GeneID" id="105843431"/>
<proteinExistence type="predicted"/>
<evidence type="ECO:0000313" key="3">
    <source>
        <dbReference type="RefSeq" id="XP_065665289.1"/>
    </source>
</evidence>
<protein>
    <submittedName>
        <fullName evidence="3">Uncharacterized protein LOC105843431</fullName>
    </submittedName>
</protein>
<dbReference type="Proteomes" id="UP001652625">
    <property type="component" value="Chromosome 11"/>
</dbReference>
<feature type="region of interest" description="Disordered" evidence="1">
    <location>
        <begin position="141"/>
        <end position="187"/>
    </location>
</feature>
<feature type="compositionally biased region" description="Basic and acidic residues" evidence="1">
    <location>
        <begin position="141"/>
        <end position="154"/>
    </location>
</feature>
<name>A0ABM4CTP4_HYDVU</name>
<evidence type="ECO:0000313" key="2">
    <source>
        <dbReference type="Proteomes" id="UP001652625"/>
    </source>
</evidence>
<keyword evidence="2" id="KW-1185">Reference proteome</keyword>
<feature type="compositionally biased region" description="Low complexity" evidence="1">
    <location>
        <begin position="155"/>
        <end position="181"/>
    </location>
</feature>